<keyword evidence="5 7" id="KW-0931">ER-Golgi transport</keyword>
<dbReference type="PANTHER" id="PTHR20902:SF0">
    <property type="entry name" value="TRAFFICKING PROTEIN PARTICLE COMPLEX SUBUNIT 5"/>
    <property type="match status" value="1"/>
</dbReference>
<dbReference type="SUPFAM" id="SSF111126">
    <property type="entry name" value="Ligand-binding domain in the NO signalling and Golgi transport"/>
    <property type="match status" value="1"/>
</dbReference>
<evidence type="ECO:0000313" key="8">
    <source>
        <dbReference type="EMBL" id="WEL39903.1"/>
    </source>
</evidence>
<evidence type="ECO:0000256" key="1">
    <source>
        <dbReference type="ARBA" id="ARBA00004240"/>
    </source>
</evidence>
<sequence length="155" mass="17529">MKRKVPASIMSYLVCGMVEYLIEQRKEVEADLRAIGYEVGVKLLEICNFEREIHIPTLLYRITFDLLSLVSDSDKRIEKAEDADRTYLLTDADGIFSRFVSVPKEWEGFSADSVVCGMIQAALMASGYISEVTAFPKPSESLPNRIIFQIKILDP</sequence>
<accession>A0ABY8CLV2</accession>
<dbReference type="PANTHER" id="PTHR20902">
    <property type="entry name" value="41-2 PROTEIN ANTIGEN-RELATED"/>
    <property type="match status" value="1"/>
</dbReference>
<evidence type="ECO:0000256" key="7">
    <source>
        <dbReference type="PIRNR" id="PIRNR017479"/>
    </source>
</evidence>
<dbReference type="Pfam" id="PF04051">
    <property type="entry name" value="TRAPP"/>
    <property type="match status" value="1"/>
</dbReference>
<dbReference type="CDD" id="cd14943">
    <property type="entry name" value="TRAPPC5_Trs31"/>
    <property type="match status" value="1"/>
</dbReference>
<keyword evidence="3 7" id="KW-0813">Transport</keyword>
<dbReference type="Proteomes" id="UP001217963">
    <property type="component" value="Chromosome XI"/>
</dbReference>
<proteinExistence type="inferred from homology"/>
<protein>
    <recommendedName>
        <fullName evidence="7">Trafficking protein particle complex subunit</fullName>
    </recommendedName>
</protein>
<comment type="subcellular location">
    <subcellularLocation>
        <location evidence="1">Endoplasmic reticulum</location>
    </subcellularLocation>
    <subcellularLocation>
        <location evidence="7">Golgi apparatus</location>
        <location evidence="7">cis-Golgi network</location>
    </subcellularLocation>
</comment>
<comment type="subunit">
    <text evidence="7">Part of the multisubunit TRAPP (transport protein particle) complex.</text>
</comment>
<dbReference type="InterPro" id="IPR024096">
    <property type="entry name" value="NO_sig/Golgi_transp_ligand-bd"/>
</dbReference>
<evidence type="ECO:0000256" key="3">
    <source>
        <dbReference type="ARBA" id="ARBA00022448"/>
    </source>
</evidence>
<comment type="similarity">
    <text evidence="2 7">Belongs to the TRAPP small subunits family. BET3 subfamily.</text>
</comment>
<evidence type="ECO:0000256" key="5">
    <source>
        <dbReference type="ARBA" id="ARBA00022892"/>
    </source>
</evidence>
<dbReference type="Gene3D" id="3.30.1380.20">
    <property type="entry name" value="Trafficking protein particle complex subunit 3"/>
    <property type="match status" value="1"/>
</dbReference>
<organism evidence="8 9">
    <name type="scientific">Encephalitozoon hellem</name>
    <name type="common">Microsporidian parasite</name>
    <dbReference type="NCBI Taxonomy" id="27973"/>
    <lineage>
        <taxon>Eukaryota</taxon>
        <taxon>Fungi</taxon>
        <taxon>Fungi incertae sedis</taxon>
        <taxon>Microsporidia</taxon>
        <taxon>Unikaryonidae</taxon>
        <taxon>Encephalitozoon</taxon>
    </lineage>
</organism>
<evidence type="ECO:0000313" key="9">
    <source>
        <dbReference type="Proteomes" id="UP001217963"/>
    </source>
</evidence>
<reference evidence="8 9" key="1">
    <citation type="submission" date="2023-02" db="EMBL/GenBank/DDBJ databases">
        <title>Encephalitozoon hellem ATCC 50451 complete genome.</title>
        <authorList>
            <person name="Mascarenhas dos Santos A.C."/>
            <person name="Julian A.T."/>
            <person name="Pombert J.-F."/>
        </authorList>
    </citation>
    <scope>NUCLEOTIDE SEQUENCE [LARGE SCALE GENOMIC DNA]</scope>
    <source>
        <strain evidence="8 9">ATCC 50451</strain>
    </source>
</reference>
<gene>
    <name evidence="8" type="ORF">PFJ87_11g01410</name>
</gene>
<keyword evidence="4 7" id="KW-0256">Endoplasmic reticulum</keyword>
<evidence type="ECO:0000256" key="4">
    <source>
        <dbReference type="ARBA" id="ARBA00022824"/>
    </source>
</evidence>
<keyword evidence="9" id="KW-1185">Reference proteome</keyword>
<name>A0ABY8CLV2_ENCHE</name>
<dbReference type="PIRSF" id="PIRSF017479">
    <property type="entry name" value="TRAPP_I_complex_Trs31"/>
    <property type="match status" value="1"/>
</dbReference>
<dbReference type="InterPro" id="IPR016696">
    <property type="entry name" value="TRAPP-I_su5"/>
</dbReference>
<evidence type="ECO:0000256" key="6">
    <source>
        <dbReference type="ARBA" id="ARBA00023034"/>
    </source>
</evidence>
<keyword evidence="6 7" id="KW-0333">Golgi apparatus</keyword>
<evidence type="ECO:0000256" key="2">
    <source>
        <dbReference type="ARBA" id="ARBA00006218"/>
    </source>
</evidence>
<dbReference type="InterPro" id="IPR007194">
    <property type="entry name" value="TRAPP_component"/>
</dbReference>
<dbReference type="EMBL" id="CP119072">
    <property type="protein sequence ID" value="WEL39903.1"/>
    <property type="molecule type" value="Genomic_DNA"/>
</dbReference>